<dbReference type="InterPro" id="IPR037523">
    <property type="entry name" value="VOC_core"/>
</dbReference>
<reference evidence="2 3" key="1">
    <citation type="submission" date="2018-03" db="EMBL/GenBank/DDBJ databases">
        <title>Genomic Encyclopedia of Archaeal and Bacterial Type Strains, Phase II (KMG-II): from individual species to whole genera.</title>
        <authorList>
            <person name="Goeker M."/>
        </authorList>
    </citation>
    <scope>NUCLEOTIDE SEQUENCE [LARGE SCALE GENOMIC DNA]</scope>
    <source>
        <strain evidence="2 3">ATCC BAA-1496</strain>
    </source>
</reference>
<feature type="domain" description="VOC" evidence="1">
    <location>
        <begin position="4"/>
        <end position="121"/>
    </location>
</feature>
<keyword evidence="3" id="KW-1185">Reference proteome</keyword>
<dbReference type="PANTHER" id="PTHR35908">
    <property type="entry name" value="HYPOTHETICAL FUSION PROTEIN"/>
    <property type="match status" value="1"/>
</dbReference>
<evidence type="ECO:0000259" key="1">
    <source>
        <dbReference type="PROSITE" id="PS51819"/>
    </source>
</evidence>
<evidence type="ECO:0000313" key="3">
    <source>
        <dbReference type="Proteomes" id="UP000237822"/>
    </source>
</evidence>
<organism evidence="2 3">
    <name type="scientific">Knoellia remsis</name>
    <dbReference type="NCBI Taxonomy" id="407159"/>
    <lineage>
        <taxon>Bacteria</taxon>
        <taxon>Bacillati</taxon>
        <taxon>Actinomycetota</taxon>
        <taxon>Actinomycetes</taxon>
        <taxon>Micrococcales</taxon>
        <taxon>Intrasporangiaceae</taxon>
        <taxon>Knoellia</taxon>
    </lineage>
</organism>
<dbReference type="EMBL" id="PVTI01000036">
    <property type="protein sequence ID" value="PRY51413.1"/>
    <property type="molecule type" value="Genomic_DNA"/>
</dbReference>
<dbReference type="Gene3D" id="3.10.180.10">
    <property type="entry name" value="2,3-Dihydroxybiphenyl 1,2-Dioxygenase, domain 1"/>
    <property type="match status" value="2"/>
</dbReference>
<dbReference type="Proteomes" id="UP000237822">
    <property type="component" value="Unassembled WGS sequence"/>
</dbReference>
<dbReference type="SUPFAM" id="SSF54593">
    <property type="entry name" value="Glyoxalase/Bleomycin resistance protein/Dihydroxybiphenyl dioxygenase"/>
    <property type="match status" value="2"/>
</dbReference>
<comment type="caution">
    <text evidence="2">The sequence shown here is derived from an EMBL/GenBank/DDBJ whole genome shotgun (WGS) entry which is preliminary data.</text>
</comment>
<evidence type="ECO:0000313" key="2">
    <source>
        <dbReference type="EMBL" id="PRY51413.1"/>
    </source>
</evidence>
<sequence length="247" mass="26564">MPSALVSVVVDAVEPERLARFWGGLLGRDVREDEDGIWVVSPESRSGTKQFALDFQPSDEPRRGPNQVHFHVTSTSRDDMEARIAAALELGGQHIDVGQTPDEGHVVLADPEGNEFCVIEPGNTYLADTDLLGELACDGSRACGEFWSEALGWPLVWDEGDETAIQSPAGGAKVAWGGPPVAPKLGKNRIHLDIAPPVGADQQLEVERLIGLGARRHDIGQDGSDSGIDWVVMADPDGNEFCLLTPR</sequence>
<name>A0A2T0U0J2_9MICO</name>
<dbReference type="InterPro" id="IPR041581">
    <property type="entry name" value="Glyoxalase_6"/>
</dbReference>
<dbReference type="Pfam" id="PF18029">
    <property type="entry name" value="Glyoxalase_6"/>
    <property type="match status" value="2"/>
</dbReference>
<dbReference type="InterPro" id="IPR029068">
    <property type="entry name" value="Glyas_Bleomycin-R_OHBP_Dase"/>
</dbReference>
<feature type="domain" description="VOC" evidence="1">
    <location>
        <begin position="128"/>
        <end position="246"/>
    </location>
</feature>
<dbReference type="CDD" id="cd06587">
    <property type="entry name" value="VOC"/>
    <property type="match status" value="1"/>
</dbReference>
<dbReference type="AlphaFoldDB" id="A0A2T0U0J2"/>
<dbReference type="PANTHER" id="PTHR35908:SF1">
    <property type="entry name" value="CONSERVED PROTEIN"/>
    <property type="match status" value="1"/>
</dbReference>
<dbReference type="PROSITE" id="PS51819">
    <property type="entry name" value="VOC"/>
    <property type="match status" value="2"/>
</dbReference>
<dbReference type="OrthoDB" id="5524593at2"/>
<proteinExistence type="predicted"/>
<accession>A0A2T0U0J2</accession>
<gene>
    <name evidence="2" type="ORF">BCF74_13628</name>
</gene>
<dbReference type="RefSeq" id="WP_106298901.1">
    <property type="nucleotide sequence ID" value="NZ_PVTI01000036.1"/>
</dbReference>
<protein>
    <recommendedName>
        <fullName evidence="1">VOC domain-containing protein</fullName>
    </recommendedName>
</protein>